<dbReference type="Proteomes" id="UP000479710">
    <property type="component" value="Unassembled WGS sequence"/>
</dbReference>
<dbReference type="EMBL" id="SPHZ02000007">
    <property type="protein sequence ID" value="KAF0905208.1"/>
    <property type="molecule type" value="Genomic_DNA"/>
</dbReference>
<name>A0A6G1CXN5_9ORYZ</name>
<proteinExistence type="predicted"/>
<comment type="caution">
    <text evidence="1">The sequence shown here is derived from an EMBL/GenBank/DDBJ whole genome shotgun (WGS) entry which is preliminary data.</text>
</comment>
<reference evidence="1 2" key="1">
    <citation type="submission" date="2019-11" db="EMBL/GenBank/DDBJ databases">
        <title>Whole genome sequence of Oryza granulata.</title>
        <authorList>
            <person name="Li W."/>
        </authorList>
    </citation>
    <scope>NUCLEOTIDE SEQUENCE [LARGE SCALE GENOMIC DNA]</scope>
    <source>
        <strain evidence="2">cv. Menghai</strain>
        <tissue evidence="1">Leaf</tissue>
    </source>
</reference>
<accession>A0A6G1CXN5</accession>
<sequence length="78" mass="7267">MDSGGVAGMFGVTPAGVADTGDGGGVDVAAGVGVGDNVPVVDAPPCSGPGAMTPISATMYSTVKSAASSVFSLPPRVA</sequence>
<gene>
    <name evidence="1" type="ORF">E2562_000997</name>
</gene>
<protein>
    <submittedName>
        <fullName evidence="1">Uncharacterized protein</fullName>
    </submittedName>
</protein>
<evidence type="ECO:0000313" key="1">
    <source>
        <dbReference type="EMBL" id="KAF0905208.1"/>
    </source>
</evidence>
<keyword evidence="2" id="KW-1185">Reference proteome</keyword>
<evidence type="ECO:0000313" key="2">
    <source>
        <dbReference type="Proteomes" id="UP000479710"/>
    </source>
</evidence>
<organism evidence="1 2">
    <name type="scientific">Oryza meyeriana var. granulata</name>
    <dbReference type="NCBI Taxonomy" id="110450"/>
    <lineage>
        <taxon>Eukaryota</taxon>
        <taxon>Viridiplantae</taxon>
        <taxon>Streptophyta</taxon>
        <taxon>Embryophyta</taxon>
        <taxon>Tracheophyta</taxon>
        <taxon>Spermatophyta</taxon>
        <taxon>Magnoliopsida</taxon>
        <taxon>Liliopsida</taxon>
        <taxon>Poales</taxon>
        <taxon>Poaceae</taxon>
        <taxon>BOP clade</taxon>
        <taxon>Oryzoideae</taxon>
        <taxon>Oryzeae</taxon>
        <taxon>Oryzinae</taxon>
        <taxon>Oryza</taxon>
        <taxon>Oryza meyeriana</taxon>
    </lineage>
</organism>
<dbReference type="AlphaFoldDB" id="A0A6G1CXN5"/>